<dbReference type="Proteomes" id="UP000321886">
    <property type="component" value="Unassembled WGS sequence"/>
</dbReference>
<evidence type="ECO:0000256" key="11">
    <source>
        <dbReference type="SAM" id="Phobius"/>
    </source>
</evidence>
<feature type="transmembrane region" description="Helical" evidence="11">
    <location>
        <begin position="6"/>
        <end position="27"/>
    </location>
</feature>
<evidence type="ECO:0000256" key="2">
    <source>
        <dbReference type="ARBA" id="ARBA00022475"/>
    </source>
</evidence>
<dbReference type="SUPFAM" id="SSF53448">
    <property type="entry name" value="Nucleotide-diphospho-sugar transferases"/>
    <property type="match status" value="1"/>
</dbReference>
<name>A0A511WMU9_9BACI</name>
<evidence type="ECO:0000256" key="3">
    <source>
        <dbReference type="ARBA" id="ARBA00022676"/>
    </source>
</evidence>
<dbReference type="GO" id="GO:0016787">
    <property type="term" value="F:hydrolase activity"/>
    <property type="evidence" value="ECO:0007669"/>
    <property type="project" value="UniProtKB-KW"/>
</dbReference>
<dbReference type="OrthoDB" id="9800276at2"/>
<dbReference type="Gene3D" id="3.90.550.10">
    <property type="entry name" value="Spore Coat Polysaccharide Biosynthesis Protein SpsA, Chain A"/>
    <property type="match status" value="1"/>
</dbReference>
<reference evidence="13 14" key="1">
    <citation type="submission" date="2019-07" db="EMBL/GenBank/DDBJ databases">
        <title>Whole genome shotgun sequence of Halobacillus faecis NBRC 103569.</title>
        <authorList>
            <person name="Hosoyama A."/>
            <person name="Uohara A."/>
            <person name="Ohji S."/>
            <person name="Ichikawa N."/>
        </authorList>
    </citation>
    <scope>NUCLEOTIDE SEQUENCE [LARGE SCALE GENOMIC DNA]</scope>
    <source>
        <strain evidence="13 14">NBRC 103569</strain>
    </source>
</reference>
<feature type="transmembrane region" description="Helical" evidence="11">
    <location>
        <begin position="332"/>
        <end position="355"/>
    </location>
</feature>
<keyword evidence="13" id="KW-0378">Hydrolase</keyword>
<evidence type="ECO:0000313" key="13">
    <source>
        <dbReference type="EMBL" id="GEN52466.1"/>
    </source>
</evidence>
<evidence type="ECO:0000313" key="14">
    <source>
        <dbReference type="Proteomes" id="UP000321886"/>
    </source>
</evidence>
<organism evidence="13 14">
    <name type="scientific">Halobacillus faecis</name>
    <dbReference type="NCBI Taxonomy" id="360184"/>
    <lineage>
        <taxon>Bacteria</taxon>
        <taxon>Bacillati</taxon>
        <taxon>Bacillota</taxon>
        <taxon>Bacilli</taxon>
        <taxon>Bacillales</taxon>
        <taxon>Bacillaceae</taxon>
        <taxon>Halobacillus</taxon>
    </lineage>
</organism>
<keyword evidence="2" id="KW-1003">Cell membrane</keyword>
<dbReference type="GO" id="GO:0016117">
    <property type="term" value="P:carotenoid biosynthetic process"/>
    <property type="evidence" value="ECO:0007669"/>
    <property type="project" value="UniProtKB-KW"/>
</dbReference>
<dbReference type="InterPro" id="IPR001173">
    <property type="entry name" value="Glyco_trans_2-like"/>
</dbReference>
<evidence type="ECO:0000256" key="7">
    <source>
        <dbReference type="ARBA" id="ARBA00037281"/>
    </source>
</evidence>
<dbReference type="InterPro" id="IPR029044">
    <property type="entry name" value="Nucleotide-diphossugar_trans"/>
</dbReference>
<dbReference type="AlphaFoldDB" id="A0A511WMU9"/>
<keyword evidence="11" id="KW-0812">Transmembrane</keyword>
<dbReference type="PANTHER" id="PTHR43646:SF2">
    <property type="entry name" value="GLYCOSYLTRANSFERASE 2-LIKE DOMAIN-CONTAINING PROTEIN"/>
    <property type="match status" value="1"/>
</dbReference>
<feature type="transmembrane region" description="Helical" evidence="11">
    <location>
        <begin position="286"/>
        <end position="312"/>
    </location>
</feature>
<accession>A0A511WMU9</accession>
<evidence type="ECO:0000259" key="12">
    <source>
        <dbReference type="Pfam" id="PF00535"/>
    </source>
</evidence>
<gene>
    <name evidence="13" type="ORF">HFA01_07280</name>
</gene>
<dbReference type="GO" id="GO:0016757">
    <property type="term" value="F:glycosyltransferase activity"/>
    <property type="evidence" value="ECO:0007669"/>
    <property type="project" value="UniProtKB-KW"/>
</dbReference>
<proteinExistence type="inferred from homology"/>
<comment type="similarity">
    <text evidence="9">Belongs to the glycosyltransferase 2 family. CrtQ subfamily.</text>
</comment>
<evidence type="ECO:0000256" key="10">
    <source>
        <dbReference type="ARBA" id="ARBA00040345"/>
    </source>
</evidence>
<comment type="pathway">
    <text evidence="8">Carotenoid biosynthesis; staphyloxanthin biosynthesis; staphyloxanthin from farnesyl diphosphate: step 4/5.</text>
</comment>
<keyword evidence="3" id="KW-0328">Glycosyltransferase</keyword>
<keyword evidence="11" id="KW-1133">Transmembrane helix</keyword>
<comment type="function">
    <text evidence="7">Catalyzes the glycosylation of 4,4'-diaponeurosporenoate, i.e. the esterification of glucose at the C1'' position with the carboxyl group of 4,4'-diaponeurosporenic acid, to form glycosyl-4,4'-diaponeurosporenoate. This is a step in the biosynthesis of staphyloxanthin, an orange pigment present in most staphylococci strains.</text>
</comment>
<sequence>MSLVFFILLIITIVLNVWTIFNSLFLYPLSAQRELEANPPVSLLVPLRNEADNVEGLIRSLRSLTYSHLEVILLDDHSEDGTFDRLHEQVLGDERFTVIQGKELPEGWNGKVHACHQLAQAATGEYFLFLDADARVAPGVIQQTLAMMQQKKAGMLSGFPNYPNANFLSHMLVPLQHMVVLLHLPLIVANRTTKPMFTAACGIFIMIEKNVYEAIGGHASVKGSLVEDVHIAREVKKHGYKMILANITESVISYMYDSGKETWEGFKKNVYTGIGRSAGMVVFLTLFYAVVFLAPAVFAVVGLVTGNYAFFLPYLLTVAFKMYGDARTGHPLWLSFLLPVAIVLLIAIMMASMFVHKRGEKYQWKGRFYQ</sequence>
<dbReference type="RefSeq" id="WP_146813285.1">
    <property type="nucleotide sequence ID" value="NZ_BJYD01000005.1"/>
</dbReference>
<keyword evidence="14" id="KW-1185">Reference proteome</keyword>
<evidence type="ECO:0000256" key="8">
    <source>
        <dbReference type="ARBA" id="ARBA00037904"/>
    </source>
</evidence>
<comment type="subcellular location">
    <subcellularLocation>
        <location evidence="1">Cell membrane</location>
    </subcellularLocation>
</comment>
<comment type="caution">
    <text evidence="13">The sequence shown here is derived from an EMBL/GenBank/DDBJ whole genome shotgun (WGS) entry which is preliminary data.</text>
</comment>
<dbReference type="PANTHER" id="PTHR43646">
    <property type="entry name" value="GLYCOSYLTRANSFERASE"/>
    <property type="match status" value="1"/>
</dbReference>
<dbReference type="EMBL" id="BJYD01000005">
    <property type="protein sequence ID" value="GEN52466.1"/>
    <property type="molecule type" value="Genomic_DNA"/>
</dbReference>
<evidence type="ECO:0000256" key="1">
    <source>
        <dbReference type="ARBA" id="ARBA00004236"/>
    </source>
</evidence>
<evidence type="ECO:0000256" key="4">
    <source>
        <dbReference type="ARBA" id="ARBA00022679"/>
    </source>
</evidence>
<dbReference type="Pfam" id="PF00535">
    <property type="entry name" value="Glycos_transf_2"/>
    <property type="match status" value="1"/>
</dbReference>
<evidence type="ECO:0000256" key="6">
    <source>
        <dbReference type="ARBA" id="ARBA00023136"/>
    </source>
</evidence>
<evidence type="ECO:0000256" key="5">
    <source>
        <dbReference type="ARBA" id="ARBA00022746"/>
    </source>
</evidence>
<keyword evidence="6 11" id="KW-0472">Membrane</keyword>
<evidence type="ECO:0000256" key="9">
    <source>
        <dbReference type="ARBA" id="ARBA00038120"/>
    </source>
</evidence>
<dbReference type="GO" id="GO:0005886">
    <property type="term" value="C:plasma membrane"/>
    <property type="evidence" value="ECO:0007669"/>
    <property type="project" value="UniProtKB-SubCell"/>
</dbReference>
<keyword evidence="5" id="KW-0125">Carotenoid biosynthesis</keyword>
<keyword evidence="4" id="KW-0808">Transferase</keyword>
<feature type="domain" description="Glycosyltransferase 2-like" evidence="12">
    <location>
        <begin position="42"/>
        <end position="212"/>
    </location>
</feature>
<protein>
    <recommendedName>
        <fullName evidence="10">4,4'-diaponeurosporenoate glycosyltransferase</fullName>
    </recommendedName>
</protein>